<protein>
    <submittedName>
        <fullName evidence="3">Exo-alpha-sialidase</fullName>
    </submittedName>
</protein>
<comment type="caution">
    <text evidence="3">The sequence shown here is derived from an EMBL/GenBank/DDBJ whole genome shotgun (WGS) entry which is preliminary data.</text>
</comment>
<organism evidence="3 4">
    <name type="scientific">Azospirillum endophyticum</name>
    <dbReference type="NCBI Taxonomy" id="2800326"/>
    <lineage>
        <taxon>Bacteria</taxon>
        <taxon>Pseudomonadati</taxon>
        <taxon>Pseudomonadota</taxon>
        <taxon>Alphaproteobacteria</taxon>
        <taxon>Rhodospirillales</taxon>
        <taxon>Azospirillaceae</taxon>
        <taxon>Azospirillum</taxon>
    </lineage>
</organism>
<dbReference type="EMBL" id="JAENHM010000060">
    <property type="protein sequence ID" value="MBK1840141.1"/>
    <property type="molecule type" value="Genomic_DNA"/>
</dbReference>
<sequence>MTAMTTSSTITSSRLPSTTDRGRIAPTEGDTGRRDSYLPSPCVQNHAANIAVLGNGDLGCVWFGGTQEGIPDISIYFSRLAKGSERWTDPVKLSDDPTRSEQNPVLFPAPDGTLWLFYTAQISGNQDTAVVRCRNSADHGHSWGPIRTLFEGTNGDGIFIRQPVVVLPNGDWLLPTFLCHGTPGEKWVGDNDTSAVRISSDRGESWTEHAVPGSVGCVHMSVVPLRNGTLAAFYRSRWADHVYRSVSTDNGRTWSAPVPTELPNNNSSIQVTALADGRLAIVFNESSAENATERRASLYDEIEDDVPAGGAAAAVAAPPAQAPARKAFWGAPRAPLTLALSEDGGVTWPLRRNLEVGDGYCMTNNSKDSLNREFSYPSVTQTADGDLHVAFTYFRQAIKYSRVSPDWVGGGR</sequence>
<evidence type="ECO:0000313" key="4">
    <source>
        <dbReference type="Proteomes" id="UP000652760"/>
    </source>
</evidence>
<dbReference type="SUPFAM" id="SSF50939">
    <property type="entry name" value="Sialidases"/>
    <property type="match status" value="1"/>
</dbReference>
<evidence type="ECO:0000256" key="1">
    <source>
        <dbReference type="SAM" id="MobiDB-lite"/>
    </source>
</evidence>
<gene>
    <name evidence="3" type="ORF">JHL17_22295</name>
</gene>
<feature type="domain" description="Sialidase" evidence="2">
    <location>
        <begin position="56"/>
        <end position="389"/>
    </location>
</feature>
<keyword evidence="4" id="KW-1185">Reference proteome</keyword>
<dbReference type="PANTHER" id="PTHR43752:SF2">
    <property type="entry name" value="BNR_ASP-BOX REPEAT FAMILY PROTEIN"/>
    <property type="match status" value="1"/>
</dbReference>
<dbReference type="Pfam" id="PF13088">
    <property type="entry name" value="BNR_2"/>
    <property type="match status" value="1"/>
</dbReference>
<dbReference type="PANTHER" id="PTHR43752">
    <property type="entry name" value="BNR/ASP-BOX REPEAT FAMILY PROTEIN"/>
    <property type="match status" value="1"/>
</dbReference>
<name>A0ABS1F9P2_9PROT</name>
<accession>A0ABS1F9P2</accession>
<dbReference type="InterPro" id="IPR036278">
    <property type="entry name" value="Sialidase_sf"/>
</dbReference>
<dbReference type="CDD" id="cd15482">
    <property type="entry name" value="Sialidase_non-viral"/>
    <property type="match status" value="1"/>
</dbReference>
<feature type="compositionally biased region" description="Low complexity" evidence="1">
    <location>
        <begin position="1"/>
        <end position="19"/>
    </location>
</feature>
<dbReference type="Gene3D" id="2.120.10.10">
    <property type="match status" value="1"/>
</dbReference>
<evidence type="ECO:0000313" key="3">
    <source>
        <dbReference type="EMBL" id="MBK1840141.1"/>
    </source>
</evidence>
<reference evidence="4" key="1">
    <citation type="submission" date="2021-01" db="EMBL/GenBank/DDBJ databases">
        <title>Genome public.</title>
        <authorList>
            <person name="Liu C."/>
            <person name="Sun Q."/>
        </authorList>
    </citation>
    <scope>NUCLEOTIDE SEQUENCE [LARGE SCALE GENOMIC DNA]</scope>
    <source>
        <strain evidence="4">YIM B02556</strain>
    </source>
</reference>
<proteinExistence type="predicted"/>
<feature type="region of interest" description="Disordered" evidence="1">
    <location>
        <begin position="1"/>
        <end position="37"/>
    </location>
</feature>
<dbReference type="InterPro" id="IPR011040">
    <property type="entry name" value="Sialidase"/>
</dbReference>
<evidence type="ECO:0000259" key="2">
    <source>
        <dbReference type="Pfam" id="PF13088"/>
    </source>
</evidence>
<dbReference type="Proteomes" id="UP000652760">
    <property type="component" value="Unassembled WGS sequence"/>
</dbReference>